<comment type="caution">
    <text evidence="1">The sequence shown here is derived from an EMBL/GenBank/DDBJ whole genome shotgun (WGS) entry which is preliminary data.</text>
</comment>
<evidence type="ECO:0000313" key="2">
    <source>
        <dbReference type="Proteomes" id="UP000580250"/>
    </source>
</evidence>
<evidence type="ECO:0000313" key="1">
    <source>
        <dbReference type="EMBL" id="CAD2177323.1"/>
    </source>
</evidence>
<sequence length="173" mass="20375">MRGEMEDIFLRYYEEICTDESILLHNEKFIPSTTFVYAEFIKIHFANEHNLGRFKNFPSFNKIVNIGGIVVEEKKILLKEKIEPENNYPCEVLLAMGTVVPWYQENIPGIHEMLKIMAKQTHCHFTIRIHESLLPEYISENIHIVAQPRKVKQQELLGSLFYIKFKSNTVFLD</sequence>
<dbReference type="Proteomes" id="UP000580250">
    <property type="component" value="Unassembled WGS sequence"/>
</dbReference>
<gene>
    <name evidence="1" type="ORF">MENT_LOCUS29195</name>
</gene>
<name>A0A6V7VQX9_MELEN</name>
<accession>A0A6V7VQX9</accession>
<organism evidence="1 2">
    <name type="scientific">Meloidogyne enterolobii</name>
    <name type="common">Root-knot nematode worm</name>
    <name type="synonym">Meloidogyne mayaguensis</name>
    <dbReference type="NCBI Taxonomy" id="390850"/>
    <lineage>
        <taxon>Eukaryota</taxon>
        <taxon>Metazoa</taxon>
        <taxon>Ecdysozoa</taxon>
        <taxon>Nematoda</taxon>
        <taxon>Chromadorea</taxon>
        <taxon>Rhabditida</taxon>
        <taxon>Tylenchina</taxon>
        <taxon>Tylenchomorpha</taxon>
        <taxon>Tylenchoidea</taxon>
        <taxon>Meloidogynidae</taxon>
        <taxon>Meloidogyninae</taxon>
        <taxon>Meloidogyne</taxon>
    </lineage>
</organism>
<dbReference type="AlphaFoldDB" id="A0A6V7VQX9"/>
<proteinExistence type="predicted"/>
<protein>
    <submittedName>
        <fullName evidence="1">Uncharacterized protein</fullName>
    </submittedName>
</protein>
<dbReference type="EMBL" id="CAJEWN010000295">
    <property type="protein sequence ID" value="CAD2177323.1"/>
    <property type="molecule type" value="Genomic_DNA"/>
</dbReference>
<reference evidence="1 2" key="1">
    <citation type="submission" date="2020-08" db="EMBL/GenBank/DDBJ databases">
        <authorList>
            <person name="Koutsovoulos G."/>
            <person name="Danchin GJ E."/>
        </authorList>
    </citation>
    <scope>NUCLEOTIDE SEQUENCE [LARGE SCALE GENOMIC DNA]</scope>
</reference>